<evidence type="ECO:0000313" key="4">
    <source>
        <dbReference type="Proteomes" id="UP000694397"/>
    </source>
</evidence>
<reference evidence="3" key="3">
    <citation type="submission" date="2025-09" db="UniProtKB">
        <authorList>
            <consortium name="Ensembl"/>
        </authorList>
    </citation>
    <scope>IDENTIFICATION</scope>
</reference>
<feature type="region of interest" description="Disordered" evidence="1">
    <location>
        <begin position="234"/>
        <end position="290"/>
    </location>
</feature>
<dbReference type="InterPro" id="IPR050650">
    <property type="entry name" value="Type-II_Cytokine-TF_Rcpt"/>
</dbReference>
<dbReference type="AlphaFoldDB" id="A0A8C9RH17"/>
<dbReference type="SUPFAM" id="SSF49265">
    <property type="entry name" value="Fibronectin type III"/>
    <property type="match status" value="1"/>
</dbReference>
<feature type="compositionally biased region" description="Basic and acidic residues" evidence="1">
    <location>
        <begin position="259"/>
        <end position="274"/>
    </location>
</feature>
<evidence type="ECO:0000313" key="3">
    <source>
        <dbReference type="Ensembl" id="ENSSFOP00015012112.2"/>
    </source>
</evidence>
<feature type="compositionally biased region" description="Basic and acidic residues" evidence="1">
    <location>
        <begin position="234"/>
        <end position="244"/>
    </location>
</feature>
<dbReference type="Ensembl" id="ENSSFOT00015012266.2">
    <property type="protein sequence ID" value="ENSSFOP00015012112.2"/>
    <property type="gene ID" value="ENSSFOG00015007802.2"/>
</dbReference>
<accession>A0A8C9RH17</accession>
<dbReference type="InterPro" id="IPR015373">
    <property type="entry name" value="Interferon/interleukin_rcp_dom"/>
</dbReference>
<dbReference type="InterPro" id="IPR036116">
    <property type="entry name" value="FN3_sf"/>
</dbReference>
<dbReference type="InterPro" id="IPR013783">
    <property type="entry name" value="Ig-like_fold"/>
</dbReference>
<dbReference type="GO" id="GO:0004896">
    <property type="term" value="F:cytokine receptor activity"/>
    <property type="evidence" value="ECO:0007669"/>
    <property type="project" value="TreeGrafter"/>
</dbReference>
<dbReference type="Proteomes" id="UP000694397">
    <property type="component" value="Chromosome 10"/>
</dbReference>
<dbReference type="OrthoDB" id="8805892at2759"/>
<reference evidence="3" key="2">
    <citation type="submission" date="2025-08" db="UniProtKB">
        <authorList>
            <consortium name="Ensembl"/>
        </authorList>
    </citation>
    <scope>IDENTIFICATION</scope>
</reference>
<protein>
    <submittedName>
        <fullName evidence="3">Interleukin 10 receptor, alpha</fullName>
    </submittedName>
</protein>
<sequence>MDLYKRETTDLCYSAKIKGIACVLMFRNTAQFQWAAIQSCSVPQKTECDLSEIINMTASLYWIRVRLSTGQNVSSWSKVRVSKLLPPTFSLSGNSSSLNIRIKTKPVLREIFKFGLNYQIYLKEKGNDKTWQWPDDEEGSDVNFDFLQWGQEYCVCSRVEDRASSVSSALSSEQCLLLPTPGTTPMLLCMKSPGSGWNPLTVGQVPVEIVTDKGFLLLSRKAEEKTQRIQKMIGVEKDIGRRGSMDSGVSMEQQSSDTDGERTGEVEQQRKEDSGCGSLAEGEGSTGRGELTRMSMLDERNHNWSEAQQRKDTAMAVRSQYGDGSLEVENSGLGPEVRVALNYARREQGPSFMQVRDKTPSDVEISVAVAVGYRPSQLACVCSGQGLCLWCRVGSHHEAGTEDSPGSASNSLFKDNLGCAYNTTDHSSQYRASSPLCFEDESPNTTCSQSTRLLGKEDISVHPFILPTDSTDSAPLLQCAPESILLDNGLDNSISTFPGLSLHDIELTFG</sequence>
<dbReference type="GO" id="GO:0005886">
    <property type="term" value="C:plasma membrane"/>
    <property type="evidence" value="ECO:0007669"/>
    <property type="project" value="TreeGrafter"/>
</dbReference>
<feature type="domain" description="Interferon/interleukin receptor" evidence="2">
    <location>
        <begin position="84"/>
        <end position="176"/>
    </location>
</feature>
<name>A0A8C9RH17_SCLFO</name>
<proteinExistence type="predicted"/>
<evidence type="ECO:0000256" key="1">
    <source>
        <dbReference type="SAM" id="MobiDB-lite"/>
    </source>
</evidence>
<dbReference type="PANTHER" id="PTHR20859">
    <property type="entry name" value="INTERFERON/INTERLEUKIN RECEPTOR"/>
    <property type="match status" value="1"/>
</dbReference>
<dbReference type="GeneTree" id="ENSGT00510000054245"/>
<dbReference type="Pfam" id="PF09294">
    <property type="entry name" value="Interfer-bind"/>
    <property type="match status" value="1"/>
</dbReference>
<keyword evidence="4" id="KW-1185">Reference proteome</keyword>
<reference evidence="3 4" key="1">
    <citation type="submission" date="2019-04" db="EMBL/GenBank/DDBJ databases">
        <authorList>
            <consortium name="Wellcome Sanger Institute Data Sharing"/>
        </authorList>
    </citation>
    <scope>NUCLEOTIDE SEQUENCE [LARGE SCALE GENOMIC DNA]</scope>
</reference>
<dbReference type="PANTHER" id="PTHR20859:SF94">
    <property type="entry name" value="CYTOKINE RECEPTOR FAMILY MEMBER B7"/>
    <property type="match status" value="1"/>
</dbReference>
<organism evidence="3 4">
    <name type="scientific">Scleropages formosus</name>
    <name type="common">Asian bonytongue</name>
    <name type="synonym">Osteoglossum formosum</name>
    <dbReference type="NCBI Taxonomy" id="113540"/>
    <lineage>
        <taxon>Eukaryota</taxon>
        <taxon>Metazoa</taxon>
        <taxon>Chordata</taxon>
        <taxon>Craniata</taxon>
        <taxon>Vertebrata</taxon>
        <taxon>Euteleostomi</taxon>
        <taxon>Actinopterygii</taxon>
        <taxon>Neopterygii</taxon>
        <taxon>Teleostei</taxon>
        <taxon>Osteoglossocephala</taxon>
        <taxon>Osteoglossomorpha</taxon>
        <taxon>Osteoglossiformes</taxon>
        <taxon>Osteoglossidae</taxon>
        <taxon>Scleropages</taxon>
    </lineage>
</organism>
<evidence type="ECO:0000259" key="2">
    <source>
        <dbReference type="Pfam" id="PF09294"/>
    </source>
</evidence>
<dbReference type="Gene3D" id="2.60.40.10">
    <property type="entry name" value="Immunoglobulins"/>
    <property type="match status" value="1"/>
</dbReference>